<sequence length="363" mass="41291">MSIIALRKFIWSFTRLGDLKSANRRLQQLVALAMKGNISIGRTVYGKLYSTRLDIPVPANDGLGSTILDLRKSKQHDSCILSPSLFSPDTISASKEQKFICMDDEKAKNTEINGLNGQNHSLLMKVLRWSFNDIIHGCAKEKNYMLAWKLILQMQNLGLQPSSHTYDGIIRAVVSQRSFGDAMRMFKKMQQENLKLYDSTLATLSVSFSRELQLDLAESLLNQISDCLYPHPYNALLASCDALNQPERAVRVFAKMRKIKLLPDMRTYELLFSLFGIVNAPYEDSNMSSQVDAAKRINAIERDMANNGFLHSHRSLKVLVSSVMFPFFVHYLRMMQSYVEFLLLESMKNLNMCLKGGYQLSSQ</sequence>
<evidence type="ECO:0008006" key="5">
    <source>
        <dbReference type="Google" id="ProtNLM"/>
    </source>
</evidence>
<dbReference type="EMBL" id="JAMSHJ010000006">
    <property type="protein sequence ID" value="KAI5392674.1"/>
    <property type="molecule type" value="Genomic_DNA"/>
</dbReference>
<dbReference type="NCBIfam" id="TIGR00756">
    <property type="entry name" value="PPR"/>
    <property type="match status" value="2"/>
</dbReference>
<dbReference type="PANTHER" id="PTHR47859">
    <property type="entry name" value="PENTATRICOPEPTIDE REPEAT-CONTAINING PROTEIN"/>
    <property type="match status" value="1"/>
</dbReference>
<dbReference type="PROSITE" id="PS51375">
    <property type="entry name" value="PPR"/>
    <property type="match status" value="3"/>
</dbReference>
<dbReference type="Proteomes" id="UP001058974">
    <property type="component" value="Chromosome 6"/>
</dbReference>
<evidence type="ECO:0000313" key="3">
    <source>
        <dbReference type="EMBL" id="KAI5392674.1"/>
    </source>
</evidence>
<organism evidence="3 4">
    <name type="scientific">Pisum sativum</name>
    <name type="common">Garden pea</name>
    <name type="synonym">Lathyrus oleraceus</name>
    <dbReference type="NCBI Taxonomy" id="3888"/>
    <lineage>
        <taxon>Eukaryota</taxon>
        <taxon>Viridiplantae</taxon>
        <taxon>Streptophyta</taxon>
        <taxon>Embryophyta</taxon>
        <taxon>Tracheophyta</taxon>
        <taxon>Spermatophyta</taxon>
        <taxon>Magnoliopsida</taxon>
        <taxon>eudicotyledons</taxon>
        <taxon>Gunneridae</taxon>
        <taxon>Pentapetalae</taxon>
        <taxon>rosids</taxon>
        <taxon>fabids</taxon>
        <taxon>Fabales</taxon>
        <taxon>Fabaceae</taxon>
        <taxon>Papilionoideae</taxon>
        <taxon>50 kb inversion clade</taxon>
        <taxon>NPAAA clade</taxon>
        <taxon>Hologalegina</taxon>
        <taxon>IRL clade</taxon>
        <taxon>Fabeae</taxon>
        <taxon>Lathyrus</taxon>
    </lineage>
</organism>
<feature type="repeat" description="PPR" evidence="2">
    <location>
        <begin position="162"/>
        <end position="196"/>
    </location>
</feature>
<feature type="repeat" description="PPR" evidence="2">
    <location>
        <begin position="127"/>
        <end position="161"/>
    </location>
</feature>
<proteinExistence type="predicted"/>
<protein>
    <recommendedName>
        <fullName evidence="5">Pentatricopeptide repeat-containing protein</fullName>
    </recommendedName>
</protein>
<evidence type="ECO:0000313" key="4">
    <source>
        <dbReference type="Proteomes" id="UP001058974"/>
    </source>
</evidence>
<keyword evidence="1" id="KW-0677">Repeat</keyword>
<accession>A0A9D4W150</accession>
<dbReference type="InterPro" id="IPR011990">
    <property type="entry name" value="TPR-like_helical_dom_sf"/>
</dbReference>
<feature type="repeat" description="PPR" evidence="2">
    <location>
        <begin position="229"/>
        <end position="263"/>
    </location>
</feature>
<evidence type="ECO:0000256" key="2">
    <source>
        <dbReference type="PROSITE-ProRule" id="PRU00708"/>
    </source>
</evidence>
<dbReference type="Gramene" id="Psat06G0001300-T3">
    <property type="protein sequence ID" value="KAI5392674.1"/>
    <property type="gene ID" value="KIW84_060013"/>
</dbReference>
<evidence type="ECO:0000256" key="1">
    <source>
        <dbReference type="ARBA" id="ARBA00022737"/>
    </source>
</evidence>
<dbReference type="AlphaFoldDB" id="A0A9D4W150"/>
<dbReference type="Gene3D" id="1.25.40.10">
    <property type="entry name" value="Tetratricopeptide repeat domain"/>
    <property type="match status" value="2"/>
</dbReference>
<gene>
    <name evidence="3" type="ORF">KIW84_060013</name>
</gene>
<keyword evidence="4" id="KW-1185">Reference proteome</keyword>
<dbReference type="PANTHER" id="PTHR47859:SF1">
    <property type="entry name" value="PENTATRICOPEPTIDE REPEAT-CONTAINING PROTEIN"/>
    <property type="match status" value="1"/>
</dbReference>
<dbReference type="InterPro" id="IPR002885">
    <property type="entry name" value="PPR_rpt"/>
</dbReference>
<dbReference type="Pfam" id="PF13812">
    <property type="entry name" value="PPR_3"/>
    <property type="match status" value="1"/>
</dbReference>
<comment type="caution">
    <text evidence="3">The sequence shown here is derived from an EMBL/GenBank/DDBJ whole genome shotgun (WGS) entry which is preliminary data.</text>
</comment>
<name>A0A9D4W150_PEA</name>
<reference evidence="3 4" key="1">
    <citation type="journal article" date="2022" name="Nat. Genet.">
        <title>Improved pea reference genome and pan-genome highlight genomic features and evolutionary characteristics.</title>
        <authorList>
            <person name="Yang T."/>
            <person name="Liu R."/>
            <person name="Luo Y."/>
            <person name="Hu S."/>
            <person name="Wang D."/>
            <person name="Wang C."/>
            <person name="Pandey M.K."/>
            <person name="Ge S."/>
            <person name="Xu Q."/>
            <person name="Li N."/>
            <person name="Li G."/>
            <person name="Huang Y."/>
            <person name="Saxena R.K."/>
            <person name="Ji Y."/>
            <person name="Li M."/>
            <person name="Yan X."/>
            <person name="He Y."/>
            <person name="Liu Y."/>
            <person name="Wang X."/>
            <person name="Xiang C."/>
            <person name="Varshney R.K."/>
            <person name="Ding H."/>
            <person name="Gao S."/>
            <person name="Zong X."/>
        </authorList>
    </citation>
    <scope>NUCLEOTIDE SEQUENCE [LARGE SCALE GENOMIC DNA]</scope>
    <source>
        <strain evidence="3 4">cv. Zhongwan 6</strain>
    </source>
</reference>
<dbReference type="Pfam" id="PF13041">
    <property type="entry name" value="PPR_2"/>
    <property type="match status" value="1"/>
</dbReference>